<dbReference type="SUPFAM" id="SSF69118">
    <property type="entry name" value="AhpD-like"/>
    <property type="match status" value="1"/>
</dbReference>
<dbReference type="InterPro" id="IPR003779">
    <property type="entry name" value="CMD-like"/>
</dbReference>
<accession>A0ABY4QM98</accession>
<dbReference type="Pfam" id="PF02627">
    <property type="entry name" value="CMD"/>
    <property type="match status" value="1"/>
</dbReference>
<dbReference type="EMBL" id="CP097320">
    <property type="protein sequence ID" value="UQX10971.1"/>
    <property type="molecule type" value="Genomic_DNA"/>
</dbReference>
<evidence type="ECO:0000313" key="3">
    <source>
        <dbReference type="Proteomes" id="UP001056610"/>
    </source>
</evidence>
<organism evidence="2 3">
    <name type="scientific">Candidatus Mycobacterium methanotrophicum</name>
    <dbReference type="NCBI Taxonomy" id="2943498"/>
    <lineage>
        <taxon>Bacteria</taxon>
        <taxon>Bacillati</taxon>
        <taxon>Actinomycetota</taxon>
        <taxon>Actinomycetes</taxon>
        <taxon>Mycobacteriales</taxon>
        <taxon>Mycobacteriaceae</taxon>
        <taxon>Mycobacterium</taxon>
    </lineage>
</organism>
<feature type="domain" description="Carboxymuconolactone decarboxylase-like" evidence="1">
    <location>
        <begin position="38"/>
        <end position="68"/>
    </location>
</feature>
<proteinExistence type="predicted"/>
<sequence>MDVSSEAALTFHRACGLNSGDDVSRRPSAGELLGVHRQLATNDEIKELLMQTAIYCGVPDANTALRTASMVLDDLDAEN</sequence>
<dbReference type="InterPro" id="IPR029032">
    <property type="entry name" value="AhpD-like"/>
</dbReference>
<name>A0ABY4QM98_9MYCO</name>
<dbReference type="Gene3D" id="1.20.1290.10">
    <property type="entry name" value="AhpD-like"/>
    <property type="match status" value="1"/>
</dbReference>
<evidence type="ECO:0000259" key="1">
    <source>
        <dbReference type="Pfam" id="PF02627"/>
    </source>
</evidence>
<protein>
    <submittedName>
        <fullName evidence="2">Carboxymuconolactone decarboxylase family protein</fullName>
    </submittedName>
</protein>
<keyword evidence="3" id="KW-1185">Reference proteome</keyword>
<dbReference type="RefSeq" id="WP_249763002.1">
    <property type="nucleotide sequence ID" value="NZ_CAJUXY010000033.1"/>
</dbReference>
<evidence type="ECO:0000313" key="2">
    <source>
        <dbReference type="EMBL" id="UQX10971.1"/>
    </source>
</evidence>
<gene>
    <name evidence="2" type="ORF">M5I08_24170</name>
</gene>
<dbReference type="Proteomes" id="UP001056610">
    <property type="component" value="Chromosome"/>
</dbReference>
<reference evidence="2" key="1">
    <citation type="submission" date="2022-05" db="EMBL/GenBank/DDBJ databases">
        <title>A methanotrophic Mycobacterium dominates a cave microbial ecosystem.</title>
        <authorList>
            <person name="Van Spanning R.J.M."/>
            <person name="Guan Q."/>
            <person name="Melkonian C."/>
            <person name="Gallant J."/>
            <person name="Polerecky L."/>
            <person name="Flot J.-F."/>
            <person name="Brandt B.W."/>
            <person name="Braster M."/>
            <person name="Iturbe Espinoza P."/>
            <person name="Aerts J."/>
            <person name="Meima-Franke M."/>
            <person name="Piersma S.R."/>
            <person name="Bunduc C."/>
            <person name="Ummels R."/>
            <person name="Pain A."/>
            <person name="Fleming E.J."/>
            <person name="van der Wel N."/>
            <person name="Gherman V.D."/>
            <person name="Sarbu S.M."/>
            <person name="Bodelier P.L.E."/>
            <person name="Bitter W."/>
        </authorList>
    </citation>
    <scope>NUCLEOTIDE SEQUENCE</scope>
    <source>
        <strain evidence="2">Sulfur Cave</strain>
    </source>
</reference>